<dbReference type="SUPFAM" id="SSF55681">
    <property type="entry name" value="Class II aaRS and biotin synthetases"/>
    <property type="match status" value="1"/>
</dbReference>
<dbReference type="InterPro" id="IPR019197">
    <property type="entry name" value="Biotin-prot_ligase_N"/>
</dbReference>
<dbReference type="PANTHER" id="PTHR12835:SF5">
    <property type="entry name" value="BIOTIN--PROTEIN LIGASE"/>
    <property type="match status" value="1"/>
</dbReference>
<dbReference type="InterPro" id="IPR004143">
    <property type="entry name" value="BPL_LPL_catalytic"/>
</dbReference>
<dbReference type="PROSITE" id="PS51733">
    <property type="entry name" value="BPL_LPL_CATALYTIC"/>
    <property type="match status" value="1"/>
</dbReference>
<dbReference type="Pfam" id="PF03099">
    <property type="entry name" value="BPL_LplA_LipB"/>
    <property type="match status" value="1"/>
</dbReference>
<protein>
    <recommendedName>
        <fullName evidence="1">BPL/LPL catalytic domain-containing protein</fullName>
    </recommendedName>
</protein>
<dbReference type="PANTHER" id="PTHR12835">
    <property type="entry name" value="BIOTIN PROTEIN LIGASE"/>
    <property type="match status" value="1"/>
</dbReference>
<dbReference type="Gene3D" id="3.30.930.10">
    <property type="entry name" value="Bira Bifunctional Protein, Domain 2"/>
    <property type="match status" value="1"/>
</dbReference>
<evidence type="ECO:0000313" key="3">
    <source>
        <dbReference type="Proteomes" id="UP000249293"/>
    </source>
</evidence>
<evidence type="ECO:0000313" key="2">
    <source>
        <dbReference type="EMBL" id="AWU75340.1"/>
    </source>
</evidence>
<dbReference type="Proteomes" id="UP000249293">
    <property type="component" value="Chromosome 2"/>
</dbReference>
<feature type="domain" description="BPL/LPL catalytic" evidence="1">
    <location>
        <begin position="421"/>
        <end position="642"/>
    </location>
</feature>
<dbReference type="VEuPathDB" id="FungiDB:C5L36_0B05860"/>
<organism evidence="2 3">
    <name type="scientific">Pichia kudriavzevii</name>
    <name type="common">Yeast</name>
    <name type="synonym">Issatchenkia orientalis</name>
    <dbReference type="NCBI Taxonomy" id="4909"/>
    <lineage>
        <taxon>Eukaryota</taxon>
        <taxon>Fungi</taxon>
        <taxon>Dikarya</taxon>
        <taxon>Ascomycota</taxon>
        <taxon>Saccharomycotina</taxon>
        <taxon>Pichiomycetes</taxon>
        <taxon>Pichiales</taxon>
        <taxon>Pichiaceae</taxon>
        <taxon>Pichia</taxon>
    </lineage>
</organism>
<dbReference type="Pfam" id="PF09825">
    <property type="entry name" value="BPL_N"/>
    <property type="match status" value="1"/>
</dbReference>
<dbReference type="CDD" id="cd03144">
    <property type="entry name" value="GATase1_ScBLP_like"/>
    <property type="match status" value="1"/>
</dbReference>
<evidence type="ECO:0000259" key="1">
    <source>
        <dbReference type="PROSITE" id="PS51733"/>
    </source>
</evidence>
<gene>
    <name evidence="2" type="ORF">C5L36_0B05860</name>
</gene>
<dbReference type="SUPFAM" id="SSF52317">
    <property type="entry name" value="Class I glutamine amidotransferase-like"/>
    <property type="match status" value="1"/>
</dbReference>
<dbReference type="InterPro" id="IPR045864">
    <property type="entry name" value="aa-tRNA-synth_II/BPL/LPL"/>
</dbReference>
<dbReference type="GO" id="GO:0005737">
    <property type="term" value="C:cytoplasm"/>
    <property type="evidence" value="ECO:0007669"/>
    <property type="project" value="TreeGrafter"/>
</dbReference>
<reference evidence="2 3" key="1">
    <citation type="submission" date="2018-06" db="EMBL/GenBank/DDBJ databases">
        <title>Population genomics shows no distinction between pathogenic Candida krusei and environmental Pichia kudriavzevii: One species, four names.</title>
        <authorList>
            <person name="Douglass A.P."/>
            <person name="Offei B."/>
            <person name="Braun-Galleani S."/>
            <person name="Coughlan A.Y."/>
            <person name="Martos A."/>
            <person name="Ortiz-Merino R.A."/>
            <person name="Byrne K.P."/>
            <person name="Wolfe K.H."/>
        </authorList>
    </citation>
    <scope>NUCLEOTIDE SEQUENCE [LARGE SCALE GENOMIC DNA]</scope>
    <source>
        <strain evidence="2 3">CBS573</strain>
    </source>
</reference>
<dbReference type="GO" id="GO:0004077">
    <property type="term" value="F:biotin--[biotin carboxyl-carrier protein] ligase activity"/>
    <property type="evidence" value="ECO:0007669"/>
    <property type="project" value="TreeGrafter"/>
</dbReference>
<accession>A0A2U9R1Z1</accession>
<sequence length="717" mass="80415">MAIYSQTRSIKNCVQGKVYLKQHGKIPIPRLTERTKPQKSDLHLHHTLNMSNMNVLIYSGPGTTPACVNQCLETFRVLFTPYYSVSTVSEHILRDQPWEDKTAVIIIPGGADLPIVKEFREKINEKIKKYVQKGGKYIGICSGGYYGSGRCEFEVGTSMEVSGPRELKFFPGTCRGGVFRGFKYGSEAGARVADLKINTSLLPDQPNTVYGYVNGGGLFVDANKYPNVQTLAYYGDKLDVDYGADGKKAAVVLCKVSRGDALLFGPHLEFSPDLLKEDSEVPRFSQVIKSLAATNKQRIDFLRSSLKLLGLKVSDKVYERPKLSPLFLTSIDGSSATELVNLMEHEIGYHIQNIMDVGTDKFAINKSAASINTLENSSSHEDPNLAIKKIYLCDDKIPDPSMTPYFDLLSYKNHLVQFYQESEEHTISRGAVSNTFMYGEVVTSTSVLMDINYRLLPLLPDGFTIIGTVQVLGRGRSGNHWVNPRGVLPVSTLLRMPMNIVNNAPLVFVQYLSSMAYTRAILEYDVGYNKIPVRIKWPNDIYIRLPEYIGKEIDSRSKAVTHAKIGGVLVNTHAFDDQYYLIVGAGLNVNNEAPTTSINSVIKVMNEHEKSIDGSEFLEPLREEKLLARYNVIFHEMFEMFKKSGFSPFLQQYYKLWFHSNQIVTLANNNNIQAQICGITPDWGMLMARDLKTGTIYELQPDGNSFDMFKGLISSKR</sequence>
<proteinExistence type="predicted"/>
<dbReference type="Gene3D" id="3.40.50.880">
    <property type="match status" value="1"/>
</dbReference>
<dbReference type="KEGG" id="pkz:C5L36_0B05860"/>
<dbReference type="GeneID" id="40383105"/>
<dbReference type="RefSeq" id="XP_029320817.1">
    <property type="nucleotide sequence ID" value="XM_029464958.1"/>
</dbReference>
<dbReference type="EMBL" id="CP028774">
    <property type="protein sequence ID" value="AWU75340.1"/>
    <property type="molecule type" value="Genomic_DNA"/>
</dbReference>
<dbReference type="STRING" id="4909.A0A2U9R1Z1"/>
<keyword evidence="3" id="KW-1185">Reference proteome</keyword>
<name>A0A2U9R1Z1_PICKU</name>
<dbReference type="AlphaFoldDB" id="A0A2U9R1Z1"/>
<dbReference type="OrthoDB" id="10250105at2759"/>
<dbReference type="InterPro" id="IPR029062">
    <property type="entry name" value="Class_I_gatase-like"/>
</dbReference>